<feature type="domain" description="ABC transporter" evidence="5">
    <location>
        <begin position="4"/>
        <end position="254"/>
    </location>
</feature>
<dbReference type="InterPro" id="IPR017871">
    <property type="entry name" value="ABC_transporter-like_CS"/>
</dbReference>
<dbReference type="SUPFAM" id="SSF52540">
    <property type="entry name" value="P-loop containing nucleoside triphosphate hydrolases"/>
    <property type="match status" value="1"/>
</dbReference>
<dbReference type="Pfam" id="PF00005">
    <property type="entry name" value="ABC_tran"/>
    <property type="match status" value="1"/>
</dbReference>
<dbReference type="InterPro" id="IPR003593">
    <property type="entry name" value="AAA+_ATPase"/>
</dbReference>
<dbReference type="GO" id="GO:0016887">
    <property type="term" value="F:ATP hydrolysis activity"/>
    <property type="evidence" value="ECO:0007669"/>
    <property type="project" value="InterPro"/>
</dbReference>
<dbReference type="RefSeq" id="WP_051593148.1">
    <property type="nucleotide sequence ID" value="NZ_JAAZWO010000015.1"/>
</dbReference>
<protein>
    <submittedName>
        <fullName evidence="6">ABC transporter ATP-binding protein</fullName>
    </submittedName>
</protein>
<evidence type="ECO:0000256" key="2">
    <source>
        <dbReference type="ARBA" id="ARBA00022448"/>
    </source>
</evidence>
<dbReference type="Proteomes" id="UP000563151">
    <property type="component" value="Unassembled WGS sequence"/>
</dbReference>
<dbReference type="PANTHER" id="PTHR43776">
    <property type="entry name" value="TRANSPORT ATP-BINDING PROTEIN"/>
    <property type="match status" value="1"/>
</dbReference>
<evidence type="ECO:0000256" key="1">
    <source>
        <dbReference type="ARBA" id="ARBA00005417"/>
    </source>
</evidence>
<evidence type="ECO:0000313" key="7">
    <source>
        <dbReference type="Proteomes" id="UP000563151"/>
    </source>
</evidence>
<comment type="caution">
    <text evidence="6">The sequence shown here is derived from an EMBL/GenBank/DDBJ whole genome shotgun (WGS) entry which is preliminary data.</text>
</comment>
<dbReference type="Gene3D" id="3.40.50.300">
    <property type="entry name" value="P-loop containing nucleotide triphosphate hydrolases"/>
    <property type="match status" value="1"/>
</dbReference>
<dbReference type="GO" id="GO:0015833">
    <property type="term" value="P:peptide transport"/>
    <property type="evidence" value="ECO:0007669"/>
    <property type="project" value="InterPro"/>
</dbReference>
<keyword evidence="3" id="KW-0547">Nucleotide-binding</keyword>
<comment type="similarity">
    <text evidence="1">Belongs to the ABC transporter superfamily.</text>
</comment>
<dbReference type="PROSITE" id="PS00211">
    <property type="entry name" value="ABC_TRANSPORTER_1"/>
    <property type="match status" value="1"/>
</dbReference>
<proteinExistence type="inferred from homology"/>
<dbReference type="InterPro" id="IPR027417">
    <property type="entry name" value="P-loop_NTPase"/>
</dbReference>
<dbReference type="InterPro" id="IPR013563">
    <property type="entry name" value="Oligopep_ABC_C"/>
</dbReference>
<reference evidence="6 7" key="1">
    <citation type="submission" date="2020-04" db="EMBL/GenBank/DDBJ databases">
        <title>Genomic insights into acetone-butanol-ethanol (ABE) fermentation by sequencing solventogenic clostridia strains.</title>
        <authorList>
            <person name="Brown S."/>
        </authorList>
    </citation>
    <scope>NUCLEOTIDE SEQUENCE [LARGE SCALE GENOMIC DNA]</scope>
    <source>
        <strain evidence="6 7">DJ011</strain>
    </source>
</reference>
<sequence>MSFIKVENLSKFYMEKKGVFSKSTKTFKAVNKVSFLLKKGETLGIVGESGCGKSTLARMILRLEGIDEGKIIFKNENIVELKGKDLKNLRKDIQIIFQDSYSSLNPRQTVFDIIREPLINFNVGTEKEQFIMVKDIMEKVGLGKEYMNRYPHEFSGGQCQRINIARALILKPEFIVCDEPTSSLDVSIQAQILNLLKELKEELELTYIFISHNLAAVNYISDKIAVMYLGEIVEMFEKKYLETKKHHPYTKTLLEAIPVMNPLEKNHWENILREKKGIKYKVNEDSCSFCIHCTNAKEICYTKKPVIKEIEKGHLIACHCI</sequence>
<dbReference type="NCBIfam" id="TIGR01727">
    <property type="entry name" value="oligo_HPY"/>
    <property type="match status" value="1"/>
</dbReference>
<dbReference type="CDD" id="cd03257">
    <property type="entry name" value="ABC_NikE_OppD_transporters"/>
    <property type="match status" value="1"/>
</dbReference>
<dbReference type="AlphaFoldDB" id="A0A923E8Q3"/>
<name>A0A923E8Q3_CLOTT</name>
<evidence type="ECO:0000256" key="3">
    <source>
        <dbReference type="ARBA" id="ARBA00022741"/>
    </source>
</evidence>
<dbReference type="GO" id="GO:0055085">
    <property type="term" value="P:transmembrane transport"/>
    <property type="evidence" value="ECO:0007669"/>
    <property type="project" value="UniProtKB-ARBA"/>
</dbReference>
<organism evidence="6 7">
    <name type="scientific">Clostridium tetanomorphum</name>
    <dbReference type="NCBI Taxonomy" id="1553"/>
    <lineage>
        <taxon>Bacteria</taxon>
        <taxon>Bacillati</taxon>
        <taxon>Bacillota</taxon>
        <taxon>Clostridia</taxon>
        <taxon>Eubacteriales</taxon>
        <taxon>Clostridiaceae</taxon>
        <taxon>Clostridium</taxon>
    </lineage>
</organism>
<keyword evidence="4 6" id="KW-0067">ATP-binding</keyword>
<dbReference type="SMART" id="SM00382">
    <property type="entry name" value="AAA"/>
    <property type="match status" value="1"/>
</dbReference>
<dbReference type="FunFam" id="3.40.50.300:FF:000016">
    <property type="entry name" value="Oligopeptide ABC transporter ATP-binding component"/>
    <property type="match status" value="1"/>
</dbReference>
<evidence type="ECO:0000259" key="5">
    <source>
        <dbReference type="PROSITE" id="PS50893"/>
    </source>
</evidence>
<keyword evidence="7" id="KW-1185">Reference proteome</keyword>
<dbReference type="InterPro" id="IPR050319">
    <property type="entry name" value="ABC_transp_ATP-bind"/>
</dbReference>
<evidence type="ECO:0000313" key="6">
    <source>
        <dbReference type="EMBL" id="MBC2398535.1"/>
    </source>
</evidence>
<dbReference type="PANTHER" id="PTHR43776:SF8">
    <property type="entry name" value="ABC TRANSPORTER, ATP-BINDING PROTEIN"/>
    <property type="match status" value="1"/>
</dbReference>
<keyword evidence="2" id="KW-0813">Transport</keyword>
<dbReference type="EMBL" id="JAAZWO010000015">
    <property type="protein sequence ID" value="MBC2398535.1"/>
    <property type="molecule type" value="Genomic_DNA"/>
</dbReference>
<dbReference type="InterPro" id="IPR003439">
    <property type="entry name" value="ABC_transporter-like_ATP-bd"/>
</dbReference>
<evidence type="ECO:0000256" key="4">
    <source>
        <dbReference type="ARBA" id="ARBA00022840"/>
    </source>
</evidence>
<dbReference type="GO" id="GO:0005524">
    <property type="term" value="F:ATP binding"/>
    <property type="evidence" value="ECO:0007669"/>
    <property type="project" value="UniProtKB-KW"/>
</dbReference>
<gene>
    <name evidence="6" type="ORF">HGG79_12235</name>
</gene>
<dbReference type="Pfam" id="PF08352">
    <property type="entry name" value="oligo_HPY"/>
    <property type="match status" value="1"/>
</dbReference>
<accession>A0A923E8Q3</accession>
<dbReference type="PROSITE" id="PS50893">
    <property type="entry name" value="ABC_TRANSPORTER_2"/>
    <property type="match status" value="1"/>
</dbReference>